<dbReference type="EMBL" id="JADEXS010000022">
    <property type="protein sequence ID" value="MBE9021448.1"/>
    <property type="molecule type" value="Genomic_DNA"/>
</dbReference>
<sequence length="353" mass="39283">MLNLLSQTKNVFVVPVTTFIVISTLISLTIGSAWGHQRILEKKLCNEPSGRVYGTGDRFLRTGRYLCPGERINPTKGNTVKVLCFLNRKFLYFKQPTIFNAQICAPPPSEAVQCSVLNIVPCPHDYKGPDEKKNAPIVTSPYGSSIVNNRPQISWRSVAQADSYTVIVKGNGVHWQTDVKDTTVLPYPKEQEELQYGNTYTITVIANQGSKPLDYAPLVIHLLPFDEVQQVSDEVKQIDALGLPSEEAALYDLDAIYMSKFLLDESIKTLQARVVAGSSNPTLYRLLGDRYLGALLPEEAEQAYTIADQLAKSSGDTFEIQKVQSGLKLVKWLEQRQNPQNQSQLPISKNAAH</sequence>
<evidence type="ECO:0000313" key="2">
    <source>
        <dbReference type="EMBL" id="MBE9021448.1"/>
    </source>
</evidence>
<protein>
    <submittedName>
        <fullName evidence="2">Uncharacterized protein</fullName>
    </submittedName>
</protein>
<organism evidence="2 3">
    <name type="scientific">Desmonostoc muscorum LEGE 12446</name>
    <dbReference type="NCBI Taxonomy" id="1828758"/>
    <lineage>
        <taxon>Bacteria</taxon>
        <taxon>Bacillati</taxon>
        <taxon>Cyanobacteriota</taxon>
        <taxon>Cyanophyceae</taxon>
        <taxon>Nostocales</taxon>
        <taxon>Nostocaceae</taxon>
        <taxon>Desmonostoc</taxon>
    </lineage>
</organism>
<dbReference type="RefSeq" id="WP_193913561.1">
    <property type="nucleotide sequence ID" value="NZ_JADEXS020000003.1"/>
</dbReference>
<evidence type="ECO:0000256" key="1">
    <source>
        <dbReference type="SAM" id="Phobius"/>
    </source>
</evidence>
<keyword evidence="3" id="KW-1185">Reference proteome</keyword>
<name>A0A8J7A822_DESMC</name>
<keyword evidence="1" id="KW-0812">Transmembrane</keyword>
<keyword evidence="1" id="KW-1133">Transmembrane helix</keyword>
<proteinExistence type="predicted"/>
<keyword evidence="1" id="KW-0472">Membrane</keyword>
<reference evidence="2" key="1">
    <citation type="submission" date="2020-10" db="EMBL/GenBank/DDBJ databases">
        <authorList>
            <person name="Castelo-Branco R."/>
            <person name="Eusebio N."/>
            <person name="Adriana R."/>
            <person name="Vieira A."/>
            <person name="Brugerolle De Fraissinette N."/>
            <person name="Rezende De Castro R."/>
            <person name="Schneider M.P."/>
            <person name="Vasconcelos V."/>
            <person name="Leao P.N."/>
        </authorList>
    </citation>
    <scope>NUCLEOTIDE SEQUENCE</scope>
    <source>
        <strain evidence="2">LEGE 12446</strain>
    </source>
</reference>
<dbReference type="AlphaFoldDB" id="A0A8J7A822"/>
<feature type="transmembrane region" description="Helical" evidence="1">
    <location>
        <begin position="12"/>
        <end position="34"/>
    </location>
</feature>
<accession>A0A8J7A822</accession>
<evidence type="ECO:0000313" key="3">
    <source>
        <dbReference type="Proteomes" id="UP000622533"/>
    </source>
</evidence>
<comment type="caution">
    <text evidence="2">The sequence shown here is derived from an EMBL/GenBank/DDBJ whole genome shotgun (WGS) entry which is preliminary data.</text>
</comment>
<dbReference type="Proteomes" id="UP000622533">
    <property type="component" value="Unassembled WGS sequence"/>
</dbReference>
<gene>
    <name evidence="2" type="ORF">IQ276_02930</name>
</gene>